<accession>A0A1Y5S9E3</accession>
<keyword evidence="2" id="KW-1185">Reference proteome</keyword>
<evidence type="ECO:0000313" key="1">
    <source>
        <dbReference type="EMBL" id="SLN35453.1"/>
    </source>
</evidence>
<evidence type="ECO:0000313" key="2">
    <source>
        <dbReference type="Proteomes" id="UP000193862"/>
    </source>
</evidence>
<dbReference type="AlphaFoldDB" id="A0A1Y5S9E3"/>
<dbReference type="Gene3D" id="3.40.50.2300">
    <property type="match status" value="1"/>
</dbReference>
<proteinExistence type="predicted"/>
<protein>
    <recommendedName>
        <fullName evidence="3">Response regulatory domain-containing protein</fullName>
    </recommendedName>
</protein>
<sequence>MNILLLDNDHAQVAVLQTAFERQGHRVTLHGAVEGAHQVIRETRFDLMIFAQFLPDGSAVPIAFLAQYHCPGIALIALAENAAYGGGELFSMLEGLRCILSKPACCEDLIEIALALDDPRGKLARCGTCRVIDPCLERRGPERCGPERCGPEHCRPEHCDPDQQGIERHGFEQRARAITGAAQPAFGVSAHPFGVH</sequence>
<evidence type="ECO:0008006" key="3">
    <source>
        <dbReference type="Google" id="ProtNLM"/>
    </source>
</evidence>
<dbReference type="RefSeq" id="WP_085835971.1">
    <property type="nucleotide sequence ID" value="NZ_FWFS01000004.1"/>
</dbReference>
<dbReference type="Proteomes" id="UP000193862">
    <property type="component" value="Unassembled WGS sequence"/>
</dbReference>
<name>A0A1Y5S9E3_9RHOB</name>
<dbReference type="EMBL" id="FWFS01000004">
    <property type="protein sequence ID" value="SLN35453.1"/>
    <property type="molecule type" value="Genomic_DNA"/>
</dbReference>
<reference evidence="1 2" key="1">
    <citation type="submission" date="2017-03" db="EMBL/GenBank/DDBJ databases">
        <authorList>
            <person name="Afonso C.L."/>
            <person name="Miller P.J."/>
            <person name="Scott M.A."/>
            <person name="Spackman E."/>
            <person name="Goraichik I."/>
            <person name="Dimitrov K.M."/>
            <person name="Suarez D.L."/>
            <person name="Swayne D.E."/>
        </authorList>
    </citation>
    <scope>NUCLEOTIDE SEQUENCE [LARGE SCALE GENOMIC DNA]</scope>
    <source>
        <strain evidence="1 2">CECT 8620</strain>
    </source>
</reference>
<dbReference type="InterPro" id="IPR011006">
    <property type="entry name" value="CheY-like_superfamily"/>
</dbReference>
<dbReference type="OrthoDB" id="7864297at2"/>
<dbReference type="SUPFAM" id="SSF52172">
    <property type="entry name" value="CheY-like"/>
    <property type="match status" value="1"/>
</dbReference>
<gene>
    <name evidence="1" type="ORF">AQS8620_01235</name>
</gene>
<organism evidence="1 2">
    <name type="scientific">Aquimixticola soesokkakensis</name>
    <dbReference type="NCBI Taxonomy" id="1519096"/>
    <lineage>
        <taxon>Bacteria</taxon>
        <taxon>Pseudomonadati</taxon>
        <taxon>Pseudomonadota</taxon>
        <taxon>Alphaproteobacteria</taxon>
        <taxon>Rhodobacterales</taxon>
        <taxon>Paracoccaceae</taxon>
        <taxon>Aquimixticola</taxon>
    </lineage>
</organism>